<dbReference type="Proteomes" id="UP000278962">
    <property type="component" value="Unassembled WGS sequence"/>
</dbReference>
<comment type="caution">
    <text evidence="4">The sequence shown here is derived from an EMBL/GenBank/DDBJ whole genome shotgun (WGS) entry which is preliminary data.</text>
</comment>
<dbReference type="InterPro" id="IPR036188">
    <property type="entry name" value="FAD/NAD-bd_sf"/>
</dbReference>
<proteinExistence type="predicted"/>
<dbReference type="PANTHER" id="PTHR43004:SF3">
    <property type="entry name" value="P-HYDROXYBENZOATE HYDROXYLASE"/>
    <property type="match status" value="1"/>
</dbReference>
<evidence type="ECO:0000259" key="3">
    <source>
        <dbReference type="Pfam" id="PF01494"/>
    </source>
</evidence>
<protein>
    <submittedName>
        <fullName evidence="4">p-hydroxybenzoate 3-monooxygenase</fullName>
    </submittedName>
</protein>
<sequence length="369" mass="40804">MGGGPAGLMLGRLLELRGIDSVILEARDRDYVQQRVRAGVLEQATMDLMDEVGLGARMHREGLVHEGVELRFDGEGHRIALSDLTGGRAITIYGQQEVVKDLIEARLASGLPLHFEVSDVRPDPETGVVTYTHAGEPHTLEADLIAGCDGFHGVCRSAIEEVLTVYERVYPFGWMGILAECAPSSEELIYAHHERGFALASMRSHAITRMYLQCEPDAEPWEDDAIWAELDRRFGMAVNRGPIFEKGVTPMRSFVVEPMQHGRLYLAGDAAHIVPPTGAKGLNTAMADVALLASSIGDDAKLAAYTQRALERVWRVQHFSWWMTSMLHRMSDDPFETQIQRSQLRYTVSSTAQATALAENYVGLPFITA</sequence>
<dbReference type="GO" id="GO:0016709">
    <property type="term" value="F:oxidoreductase activity, acting on paired donors, with incorporation or reduction of molecular oxygen, NAD(P)H as one donor, and incorporation of one atom of oxygen"/>
    <property type="evidence" value="ECO:0007669"/>
    <property type="project" value="UniProtKB-ARBA"/>
</dbReference>
<keyword evidence="4" id="KW-0503">Monooxygenase</keyword>
<keyword evidence="4" id="KW-0560">Oxidoreductase</keyword>
<dbReference type="InterPro" id="IPR002938">
    <property type="entry name" value="FAD-bd"/>
</dbReference>
<organism evidence="4 5">
    <name type="scientific">Solirubrobacter pauli</name>
    <dbReference type="NCBI Taxonomy" id="166793"/>
    <lineage>
        <taxon>Bacteria</taxon>
        <taxon>Bacillati</taxon>
        <taxon>Actinomycetota</taxon>
        <taxon>Thermoleophilia</taxon>
        <taxon>Solirubrobacterales</taxon>
        <taxon>Solirubrobacteraceae</taxon>
        <taxon>Solirubrobacter</taxon>
    </lineage>
</organism>
<name>A0A660LAR3_9ACTN</name>
<evidence type="ECO:0000256" key="1">
    <source>
        <dbReference type="ARBA" id="ARBA00022630"/>
    </source>
</evidence>
<accession>A0A660LAR3</accession>
<dbReference type="AlphaFoldDB" id="A0A660LAR3"/>
<dbReference type="SUPFAM" id="SSF51905">
    <property type="entry name" value="FAD/NAD(P)-binding domain"/>
    <property type="match status" value="1"/>
</dbReference>
<gene>
    <name evidence="4" type="ORF">C8N24_1987</name>
</gene>
<keyword evidence="1" id="KW-0285">Flavoprotein</keyword>
<reference evidence="4 5" key="1">
    <citation type="submission" date="2018-10" db="EMBL/GenBank/DDBJ databases">
        <title>Genomic Encyclopedia of Archaeal and Bacterial Type Strains, Phase II (KMG-II): from individual species to whole genera.</title>
        <authorList>
            <person name="Goeker M."/>
        </authorList>
    </citation>
    <scope>NUCLEOTIDE SEQUENCE [LARGE SCALE GENOMIC DNA]</scope>
    <source>
        <strain evidence="4 5">DSM 14954</strain>
    </source>
</reference>
<dbReference type="PANTHER" id="PTHR43004">
    <property type="entry name" value="TRK SYSTEM POTASSIUM UPTAKE PROTEIN"/>
    <property type="match status" value="1"/>
</dbReference>
<evidence type="ECO:0000313" key="4">
    <source>
        <dbReference type="EMBL" id="RKQ92147.1"/>
    </source>
</evidence>
<feature type="domain" description="FAD-binding" evidence="3">
    <location>
        <begin position="2"/>
        <end position="319"/>
    </location>
</feature>
<dbReference type="Gene3D" id="3.50.50.60">
    <property type="entry name" value="FAD/NAD(P)-binding domain"/>
    <property type="match status" value="1"/>
</dbReference>
<evidence type="ECO:0000256" key="2">
    <source>
        <dbReference type="ARBA" id="ARBA00022827"/>
    </source>
</evidence>
<dbReference type="InterPro" id="IPR050641">
    <property type="entry name" value="RIFMO-like"/>
</dbReference>
<dbReference type="GO" id="GO:0071949">
    <property type="term" value="F:FAD binding"/>
    <property type="evidence" value="ECO:0007669"/>
    <property type="project" value="InterPro"/>
</dbReference>
<dbReference type="EMBL" id="RBIL01000001">
    <property type="protein sequence ID" value="RKQ92147.1"/>
    <property type="molecule type" value="Genomic_DNA"/>
</dbReference>
<dbReference type="Gene3D" id="3.30.9.10">
    <property type="entry name" value="D-Amino Acid Oxidase, subunit A, domain 2"/>
    <property type="match status" value="1"/>
</dbReference>
<keyword evidence="5" id="KW-1185">Reference proteome</keyword>
<keyword evidence="2" id="KW-0274">FAD</keyword>
<dbReference type="Pfam" id="PF01494">
    <property type="entry name" value="FAD_binding_3"/>
    <property type="match status" value="1"/>
</dbReference>
<dbReference type="PRINTS" id="PR00420">
    <property type="entry name" value="RNGMNOXGNASE"/>
</dbReference>
<dbReference type="SUPFAM" id="SSF54373">
    <property type="entry name" value="FAD-linked reductases, C-terminal domain"/>
    <property type="match status" value="1"/>
</dbReference>
<dbReference type="NCBIfam" id="NF006091">
    <property type="entry name" value="PRK08243.1"/>
    <property type="match status" value="1"/>
</dbReference>
<evidence type="ECO:0000313" key="5">
    <source>
        <dbReference type="Proteomes" id="UP000278962"/>
    </source>
</evidence>